<evidence type="ECO:0008006" key="4">
    <source>
        <dbReference type="Google" id="ProtNLM"/>
    </source>
</evidence>
<comment type="caution">
    <text evidence="2">The sequence shown here is derived from an EMBL/GenBank/DDBJ whole genome shotgun (WGS) entry which is preliminary data.</text>
</comment>
<accession>A0A4C1YX97</accession>
<evidence type="ECO:0000313" key="3">
    <source>
        <dbReference type="Proteomes" id="UP000299102"/>
    </source>
</evidence>
<gene>
    <name evidence="2" type="ORF">EVAR_64265_1</name>
</gene>
<sequence length="324" mass="35822">MNDAVKKRGIKVNIGKTKVMVFERGESMTECDIVIEGEKVGQVKELVYLGSLFTNDGKHDRDMERKVNAGNKVNGDLLAISHPTHTGNHRTINTELIKAWPLTSASWTCRLNIAKWVYLKYLSRRLYSVYFGACDRPFSVVVAPPDDALAGSQITIIARRYAKREPKKLARNSRADVIAGAENNIPMSDFLNFVRRIKGSSPPRSLVSDNARGPAGRANKEDPFFPSITTRVSIAPPGPSICHPAALSPPRRCPTPCRSRACIQRRSAFNHSFDLDEVEGKQFDSNADPALNFDPGLVFNFGPSRGSGFCFSSRLFSITVPLPE</sequence>
<proteinExistence type="predicted"/>
<dbReference type="EMBL" id="BGZK01001420">
    <property type="protein sequence ID" value="GBP79593.1"/>
    <property type="molecule type" value="Genomic_DNA"/>
</dbReference>
<reference evidence="2 3" key="1">
    <citation type="journal article" date="2019" name="Commun. Biol.">
        <title>The bagworm genome reveals a unique fibroin gene that provides high tensile strength.</title>
        <authorList>
            <person name="Kono N."/>
            <person name="Nakamura H."/>
            <person name="Ohtoshi R."/>
            <person name="Tomita M."/>
            <person name="Numata K."/>
            <person name="Arakawa K."/>
        </authorList>
    </citation>
    <scope>NUCLEOTIDE SEQUENCE [LARGE SCALE GENOMIC DNA]</scope>
</reference>
<organism evidence="2 3">
    <name type="scientific">Eumeta variegata</name>
    <name type="common">Bagworm moth</name>
    <name type="synonym">Eumeta japonica</name>
    <dbReference type="NCBI Taxonomy" id="151549"/>
    <lineage>
        <taxon>Eukaryota</taxon>
        <taxon>Metazoa</taxon>
        <taxon>Ecdysozoa</taxon>
        <taxon>Arthropoda</taxon>
        <taxon>Hexapoda</taxon>
        <taxon>Insecta</taxon>
        <taxon>Pterygota</taxon>
        <taxon>Neoptera</taxon>
        <taxon>Endopterygota</taxon>
        <taxon>Lepidoptera</taxon>
        <taxon>Glossata</taxon>
        <taxon>Ditrysia</taxon>
        <taxon>Tineoidea</taxon>
        <taxon>Psychidae</taxon>
        <taxon>Oiketicinae</taxon>
        <taxon>Eumeta</taxon>
    </lineage>
</organism>
<feature type="region of interest" description="Disordered" evidence="1">
    <location>
        <begin position="200"/>
        <end position="222"/>
    </location>
</feature>
<name>A0A4C1YX97_EUMVA</name>
<keyword evidence="3" id="KW-1185">Reference proteome</keyword>
<dbReference type="AlphaFoldDB" id="A0A4C1YX97"/>
<dbReference type="OrthoDB" id="425681at2759"/>
<evidence type="ECO:0000256" key="1">
    <source>
        <dbReference type="SAM" id="MobiDB-lite"/>
    </source>
</evidence>
<protein>
    <recommendedName>
        <fullName evidence="4">Reverse transcriptase domain-containing protein</fullName>
    </recommendedName>
</protein>
<evidence type="ECO:0000313" key="2">
    <source>
        <dbReference type="EMBL" id="GBP79593.1"/>
    </source>
</evidence>
<dbReference type="Proteomes" id="UP000299102">
    <property type="component" value="Unassembled WGS sequence"/>
</dbReference>